<feature type="compositionally biased region" description="Low complexity" evidence="1">
    <location>
        <begin position="81"/>
        <end position="92"/>
    </location>
</feature>
<dbReference type="EMBL" id="JASJQH010004874">
    <property type="protein sequence ID" value="KAK9752638.1"/>
    <property type="molecule type" value="Genomic_DNA"/>
</dbReference>
<dbReference type="Proteomes" id="UP001479436">
    <property type="component" value="Unassembled WGS sequence"/>
</dbReference>
<keyword evidence="3" id="KW-1185">Reference proteome</keyword>
<proteinExistence type="predicted"/>
<feature type="region of interest" description="Disordered" evidence="1">
    <location>
        <begin position="1"/>
        <end position="92"/>
    </location>
</feature>
<evidence type="ECO:0000313" key="3">
    <source>
        <dbReference type="Proteomes" id="UP001479436"/>
    </source>
</evidence>
<accession>A0ABR2WCM9</accession>
<gene>
    <name evidence="2" type="ORF">K7432_018022</name>
</gene>
<evidence type="ECO:0000313" key="2">
    <source>
        <dbReference type="EMBL" id="KAK9752638.1"/>
    </source>
</evidence>
<organism evidence="2 3">
    <name type="scientific">Basidiobolus ranarum</name>
    <dbReference type="NCBI Taxonomy" id="34480"/>
    <lineage>
        <taxon>Eukaryota</taxon>
        <taxon>Fungi</taxon>
        <taxon>Fungi incertae sedis</taxon>
        <taxon>Zoopagomycota</taxon>
        <taxon>Entomophthoromycotina</taxon>
        <taxon>Basidiobolomycetes</taxon>
        <taxon>Basidiobolales</taxon>
        <taxon>Basidiobolaceae</taxon>
        <taxon>Basidiobolus</taxon>
    </lineage>
</organism>
<name>A0ABR2WCM9_9FUNG</name>
<sequence>MNNPTPEESPDNQPEEQSPPDQGQDEQNPSDEGGAVTDPTTITPDESLESPPENTPGQADEEQMGSEQGQSELSPSEDQQSSPLLSSAPGSLNIAQLHPDQALLDQVNGESSSNSNALSDSNQFDQAQIIDQTLYQTQPKTTYIQPAIRQRSGRYKKYRKYRHHYIRLGYLSGNRY</sequence>
<evidence type="ECO:0000256" key="1">
    <source>
        <dbReference type="SAM" id="MobiDB-lite"/>
    </source>
</evidence>
<reference evidence="2 3" key="1">
    <citation type="submission" date="2023-04" db="EMBL/GenBank/DDBJ databases">
        <title>Genome of Basidiobolus ranarum AG-B5.</title>
        <authorList>
            <person name="Stajich J.E."/>
            <person name="Carter-House D."/>
            <person name="Gryganskyi A."/>
        </authorList>
    </citation>
    <scope>NUCLEOTIDE SEQUENCE [LARGE SCALE GENOMIC DNA]</scope>
    <source>
        <strain evidence="2 3">AG-B5</strain>
    </source>
</reference>
<protein>
    <submittedName>
        <fullName evidence="2">Uncharacterized protein</fullName>
    </submittedName>
</protein>
<feature type="compositionally biased region" description="Polar residues" evidence="1">
    <location>
        <begin position="15"/>
        <end position="27"/>
    </location>
</feature>
<comment type="caution">
    <text evidence="2">The sequence shown here is derived from an EMBL/GenBank/DDBJ whole genome shotgun (WGS) entry which is preliminary data.</text>
</comment>